<evidence type="ECO:0000259" key="2">
    <source>
        <dbReference type="Pfam" id="PF00169"/>
    </source>
</evidence>
<sequence length="246" mass="27434">MESSSESQQEPDKTLHQAELREHHATSAAVASCDDIIPLTPSRMSQRQVKERDKEREKEAGLQTPNREHVTSPATLSPGVSYSHGFERGKEDLLSLPLKEDSHSISKSKSETKLYNGSDKDVSASGGKLTKKESLKVQKKNYREEKKRATKELLSTITDPSVIVMADWLKIRGTLKSWTKLWCVLKPGVLLIYKTHKNGQWVGTVLLNACELIERPSKKDWLLLQALSPTGAVHLGCQGDNTQQPP</sequence>
<proteinExistence type="predicted"/>
<feature type="compositionally biased region" description="Basic and acidic residues" evidence="1">
    <location>
        <begin position="48"/>
        <end position="70"/>
    </location>
</feature>
<dbReference type="SUPFAM" id="SSF50729">
    <property type="entry name" value="PH domain-like"/>
    <property type="match status" value="1"/>
</dbReference>
<dbReference type="Pfam" id="PF00169">
    <property type="entry name" value="PH"/>
    <property type="match status" value="1"/>
</dbReference>
<evidence type="ECO:0000256" key="1">
    <source>
        <dbReference type="SAM" id="MobiDB-lite"/>
    </source>
</evidence>
<feature type="domain" description="PH" evidence="2">
    <location>
        <begin position="164"/>
        <end position="216"/>
    </location>
</feature>
<dbReference type="Proteomes" id="UP000516260">
    <property type="component" value="Chromosome 22"/>
</dbReference>
<dbReference type="InterPro" id="IPR011993">
    <property type="entry name" value="PH-like_dom_sf"/>
</dbReference>
<organism evidence="3 4">
    <name type="scientific">Takifugu bimaculatus</name>
    <dbReference type="NCBI Taxonomy" id="433685"/>
    <lineage>
        <taxon>Eukaryota</taxon>
        <taxon>Metazoa</taxon>
        <taxon>Chordata</taxon>
        <taxon>Craniata</taxon>
        <taxon>Vertebrata</taxon>
        <taxon>Euteleostomi</taxon>
        <taxon>Actinopterygii</taxon>
        <taxon>Neopterygii</taxon>
        <taxon>Teleostei</taxon>
        <taxon>Neoteleostei</taxon>
        <taxon>Acanthomorphata</taxon>
        <taxon>Eupercaria</taxon>
        <taxon>Tetraodontiformes</taxon>
        <taxon>Tetradontoidea</taxon>
        <taxon>Tetraodontidae</taxon>
        <taxon>Takifugu</taxon>
    </lineage>
</organism>
<protein>
    <recommendedName>
        <fullName evidence="2">PH domain-containing protein</fullName>
    </recommendedName>
</protein>
<accession>A0A4Z2BHU6</accession>
<evidence type="ECO:0000313" key="4">
    <source>
        <dbReference type="Proteomes" id="UP000516260"/>
    </source>
</evidence>
<name>A0A4Z2BHU6_9TELE</name>
<reference evidence="3 4" key="1">
    <citation type="submission" date="2019-04" db="EMBL/GenBank/DDBJ databases">
        <title>The sequence and de novo assembly of Takifugu bimaculatus genome using PacBio and Hi-C technologies.</title>
        <authorList>
            <person name="Xu P."/>
            <person name="Liu B."/>
            <person name="Zhou Z."/>
        </authorList>
    </citation>
    <scope>NUCLEOTIDE SEQUENCE [LARGE SCALE GENOMIC DNA]</scope>
    <source>
        <strain evidence="3">TB-2018</strain>
        <tissue evidence="3">Muscle</tissue>
    </source>
</reference>
<evidence type="ECO:0000313" key="3">
    <source>
        <dbReference type="EMBL" id="TNM91482.1"/>
    </source>
</evidence>
<feature type="compositionally biased region" description="Basic and acidic residues" evidence="1">
    <location>
        <begin position="10"/>
        <end position="25"/>
    </location>
</feature>
<gene>
    <name evidence="3" type="ORF">fugu_019862</name>
</gene>
<comment type="caution">
    <text evidence="3">The sequence shown here is derived from an EMBL/GenBank/DDBJ whole genome shotgun (WGS) entry which is preliminary data.</text>
</comment>
<feature type="region of interest" description="Disordered" evidence="1">
    <location>
        <begin position="100"/>
        <end position="129"/>
    </location>
</feature>
<dbReference type="Gene3D" id="2.30.29.30">
    <property type="entry name" value="Pleckstrin-homology domain (PH domain)/Phosphotyrosine-binding domain (PTB)"/>
    <property type="match status" value="1"/>
</dbReference>
<feature type="region of interest" description="Disordered" evidence="1">
    <location>
        <begin position="1"/>
        <end position="83"/>
    </location>
</feature>
<keyword evidence="4" id="KW-1185">Reference proteome</keyword>
<dbReference type="EMBL" id="SWLE01000015">
    <property type="protein sequence ID" value="TNM91482.1"/>
    <property type="molecule type" value="Genomic_DNA"/>
</dbReference>
<dbReference type="InterPro" id="IPR001849">
    <property type="entry name" value="PH_domain"/>
</dbReference>
<dbReference type="AlphaFoldDB" id="A0A4Z2BHU6"/>
<feature type="compositionally biased region" description="Basic and acidic residues" evidence="1">
    <location>
        <begin position="100"/>
        <end position="122"/>
    </location>
</feature>